<keyword evidence="2" id="KW-1133">Transmembrane helix</keyword>
<evidence type="ECO:0000256" key="1">
    <source>
        <dbReference type="SAM" id="MobiDB-lite"/>
    </source>
</evidence>
<keyword evidence="2" id="KW-0472">Membrane</keyword>
<dbReference type="EMBL" id="QCYY01001282">
    <property type="protein sequence ID" value="ROT79167.1"/>
    <property type="molecule type" value="Genomic_DNA"/>
</dbReference>
<dbReference type="Gene3D" id="2.60.40.10">
    <property type="entry name" value="Immunoglobulins"/>
    <property type="match status" value="1"/>
</dbReference>
<evidence type="ECO:0000313" key="4">
    <source>
        <dbReference type="Proteomes" id="UP000283509"/>
    </source>
</evidence>
<organism evidence="3 4">
    <name type="scientific">Penaeus vannamei</name>
    <name type="common">Whiteleg shrimp</name>
    <name type="synonym">Litopenaeus vannamei</name>
    <dbReference type="NCBI Taxonomy" id="6689"/>
    <lineage>
        <taxon>Eukaryota</taxon>
        <taxon>Metazoa</taxon>
        <taxon>Ecdysozoa</taxon>
        <taxon>Arthropoda</taxon>
        <taxon>Crustacea</taxon>
        <taxon>Multicrustacea</taxon>
        <taxon>Malacostraca</taxon>
        <taxon>Eumalacostraca</taxon>
        <taxon>Eucarida</taxon>
        <taxon>Decapoda</taxon>
        <taxon>Dendrobranchiata</taxon>
        <taxon>Penaeoidea</taxon>
        <taxon>Penaeidae</taxon>
        <taxon>Penaeus</taxon>
    </lineage>
</organism>
<feature type="region of interest" description="Disordered" evidence="1">
    <location>
        <begin position="536"/>
        <end position="589"/>
    </location>
</feature>
<dbReference type="InterPro" id="IPR013783">
    <property type="entry name" value="Ig-like_fold"/>
</dbReference>
<evidence type="ECO:0000313" key="3">
    <source>
        <dbReference type="EMBL" id="ROT79167.1"/>
    </source>
</evidence>
<proteinExistence type="predicted"/>
<comment type="caution">
    <text evidence="3">The sequence shown here is derived from an EMBL/GenBank/DDBJ whole genome shotgun (WGS) entry which is preliminary data.</text>
</comment>
<sequence>MGVGDFMSVECGIGEDAKEECLRYLHAEGTSKQVTVTLREIGLSVQQEVQDSLYLLALENEEGDVQESPQLHPYVEDGLTCVLSNDAIQEEGYVALRTLLTAYDVSDKSKGAFGSPPLESDSLGSPPLVLSPESQKQSQRGLELRHVRPPRVLVPLGDPAASAPTTWRSRRPRQEAATSRDTKPGRYSVCVAASVEEHNMTSGRVCSAILSIPQEDVVVPNIAETSLKSSGPKKVLVTWQKPQEDADVSSYVITWSSSSPVSSSPSSPSSSTTPGLANLPVLHPLGLIQRARPLGDDVQDLSFVVLPAATTSVEVEDLEASQNYEMCVSSVKSDVMGTPTCSEVNQGDYQPLDSPKNLTHEDEVLRWADVPGAASYLVEWQADYEGELSEGGLEEVNGTSWPTQDLPPGAWVVEVRAVSDTSASETASITIRKAGIVVGQPTQTNNSHLEISWWEEPVPSCHQPPYEYSITLLIDGREEKYNHSCSGCRGDCTKLLDVEGAKESVVVKVERDTKSIQVELRVYVFKGEWLRGGPWREAVGPRANGKTPDPLPHPDAPIRKPPSPLPDAPIRKPPDPSPSPRSRAELRQRFSSGGEEVALSWAPTEDARLYNVTLFADADLVSVRKAETISREAYTLKGSDLVGNVFQVQPCADVHTCGDSQRIRLQEPPVVGGVVVVSIIGSLVAVFM</sequence>
<dbReference type="AlphaFoldDB" id="A0A423TRU4"/>
<protein>
    <submittedName>
        <fullName evidence="3">Uncharacterized protein</fullName>
    </submittedName>
</protein>
<reference evidence="3 4" key="1">
    <citation type="submission" date="2018-04" db="EMBL/GenBank/DDBJ databases">
        <authorList>
            <person name="Zhang X."/>
            <person name="Yuan J."/>
            <person name="Li F."/>
            <person name="Xiang J."/>
        </authorList>
    </citation>
    <scope>NUCLEOTIDE SEQUENCE [LARGE SCALE GENOMIC DNA]</scope>
    <source>
        <tissue evidence="3">Muscle</tissue>
    </source>
</reference>
<feature type="transmembrane region" description="Helical" evidence="2">
    <location>
        <begin position="670"/>
        <end position="687"/>
    </location>
</feature>
<dbReference type="Proteomes" id="UP000283509">
    <property type="component" value="Unassembled WGS sequence"/>
</dbReference>
<feature type="region of interest" description="Disordered" evidence="1">
    <location>
        <begin position="113"/>
        <end position="183"/>
    </location>
</feature>
<feature type="compositionally biased region" description="Pro residues" evidence="1">
    <location>
        <begin position="549"/>
        <end position="567"/>
    </location>
</feature>
<name>A0A423TRU4_PENVA</name>
<dbReference type="SUPFAM" id="SSF49265">
    <property type="entry name" value="Fibronectin type III"/>
    <property type="match status" value="1"/>
</dbReference>
<dbReference type="OrthoDB" id="6370062at2759"/>
<dbReference type="InterPro" id="IPR036116">
    <property type="entry name" value="FN3_sf"/>
</dbReference>
<accession>A0A423TRU4</accession>
<evidence type="ECO:0000256" key="2">
    <source>
        <dbReference type="SAM" id="Phobius"/>
    </source>
</evidence>
<keyword evidence="4" id="KW-1185">Reference proteome</keyword>
<keyword evidence="2" id="KW-0812">Transmembrane</keyword>
<feature type="compositionally biased region" description="Basic and acidic residues" evidence="1">
    <location>
        <begin position="172"/>
        <end position="183"/>
    </location>
</feature>
<reference evidence="3 4" key="2">
    <citation type="submission" date="2019-01" db="EMBL/GenBank/DDBJ databases">
        <title>The decoding of complex shrimp genome reveals the adaptation for benthos swimmer, frequently molting mechanism and breeding impact on genome.</title>
        <authorList>
            <person name="Sun Y."/>
            <person name="Gao Y."/>
            <person name="Yu Y."/>
        </authorList>
    </citation>
    <scope>NUCLEOTIDE SEQUENCE [LARGE SCALE GENOMIC DNA]</scope>
    <source>
        <tissue evidence="3">Muscle</tissue>
    </source>
</reference>
<gene>
    <name evidence="3" type="ORF">C7M84_002116</name>
</gene>